<reference evidence="2" key="1">
    <citation type="submission" date="2022-11" db="UniProtKB">
        <authorList>
            <consortium name="WormBaseParasite"/>
        </authorList>
    </citation>
    <scope>IDENTIFICATION</scope>
</reference>
<keyword evidence="1" id="KW-1185">Reference proteome</keyword>
<protein>
    <submittedName>
        <fullName evidence="2">Uncharacterized protein</fullName>
    </submittedName>
</protein>
<evidence type="ECO:0000313" key="1">
    <source>
        <dbReference type="Proteomes" id="UP000887565"/>
    </source>
</evidence>
<proteinExistence type="predicted"/>
<dbReference type="Proteomes" id="UP000887565">
    <property type="component" value="Unplaced"/>
</dbReference>
<sequence>MAINMKIRPINIEMPRQSHMCLVDISTINLNEKTMILDTDTLWSNKFSLWRCLKTLPQKFLKDPQTLIFG</sequence>
<accession>A0A915HVL3</accession>
<name>A0A915HVL3_ROMCU</name>
<dbReference type="AlphaFoldDB" id="A0A915HVL3"/>
<dbReference type="WBParaSite" id="nRc.2.0.1.t05939-RA">
    <property type="protein sequence ID" value="nRc.2.0.1.t05939-RA"/>
    <property type="gene ID" value="nRc.2.0.1.g05939"/>
</dbReference>
<evidence type="ECO:0000313" key="2">
    <source>
        <dbReference type="WBParaSite" id="nRc.2.0.1.t05939-RA"/>
    </source>
</evidence>
<organism evidence="1 2">
    <name type="scientific">Romanomermis culicivorax</name>
    <name type="common">Nematode worm</name>
    <dbReference type="NCBI Taxonomy" id="13658"/>
    <lineage>
        <taxon>Eukaryota</taxon>
        <taxon>Metazoa</taxon>
        <taxon>Ecdysozoa</taxon>
        <taxon>Nematoda</taxon>
        <taxon>Enoplea</taxon>
        <taxon>Dorylaimia</taxon>
        <taxon>Mermithida</taxon>
        <taxon>Mermithoidea</taxon>
        <taxon>Mermithidae</taxon>
        <taxon>Romanomermis</taxon>
    </lineage>
</organism>